<evidence type="ECO:0000256" key="1">
    <source>
        <dbReference type="SAM" id="MobiDB-lite"/>
    </source>
</evidence>
<evidence type="ECO:0000313" key="2">
    <source>
        <dbReference type="EMBL" id="CAH2211170.1"/>
    </source>
</evidence>
<sequence>MKRKKEEASRRTFLKPLAGGQSICQSHQCGVVNSSRVTRRCFQNNCTDDKSATHPVPAARAAQDVAKNH</sequence>
<keyword evidence="3" id="KW-1185">Reference proteome</keyword>
<gene>
    <name evidence="2" type="primary">jg23948</name>
    <name evidence="2" type="ORF">PAEG_LOCUS3007</name>
</gene>
<accession>A0A8S4QJY2</accession>
<comment type="caution">
    <text evidence="2">The sequence shown here is derived from an EMBL/GenBank/DDBJ whole genome shotgun (WGS) entry which is preliminary data.</text>
</comment>
<dbReference type="AlphaFoldDB" id="A0A8S4QJY2"/>
<evidence type="ECO:0000313" key="3">
    <source>
        <dbReference type="Proteomes" id="UP000838756"/>
    </source>
</evidence>
<reference evidence="2" key="1">
    <citation type="submission" date="2022-03" db="EMBL/GenBank/DDBJ databases">
        <authorList>
            <person name="Lindestad O."/>
        </authorList>
    </citation>
    <scope>NUCLEOTIDE SEQUENCE</scope>
</reference>
<proteinExistence type="predicted"/>
<organism evidence="2 3">
    <name type="scientific">Pararge aegeria aegeria</name>
    <dbReference type="NCBI Taxonomy" id="348720"/>
    <lineage>
        <taxon>Eukaryota</taxon>
        <taxon>Metazoa</taxon>
        <taxon>Ecdysozoa</taxon>
        <taxon>Arthropoda</taxon>
        <taxon>Hexapoda</taxon>
        <taxon>Insecta</taxon>
        <taxon>Pterygota</taxon>
        <taxon>Neoptera</taxon>
        <taxon>Endopterygota</taxon>
        <taxon>Lepidoptera</taxon>
        <taxon>Glossata</taxon>
        <taxon>Ditrysia</taxon>
        <taxon>Papilionoidea</taxon>
        <taxon>Nymphalidae</taxon>
        <taxon>Satyrinae</taxon>
        <taxon>Satyrini</taxon>
        <taxon>Parargina</taxon>
        <taxon>Pararge</taxon>
    </lineage>
</organism>
<name>A0A8S4QJY2_9NEOP</name>
<feature type="region of interest" description="Disordered" evidence="1">
    <location>
        <begin position="48"/>
        <end position="69"/>
    </location>
</feature>
<dbReference type="Proteomes" id="UP000838756">
    <property type="component" value="Unassembled WGS sequence"/>
</dbReference>
<dbReference type="EMBL" id="CAKXAJ010009377">
    <property type="protein sequence ID" value="CAH2211170.1"/>
    <property type="molecule type" value="Genomic_DNA"/>
</dbReference>
<protein>
    <submittedName>
        <fullName evidence="2">Jg23948 protein</fullName>
    </submittedName>
</protein>